<dbReference type="STRING" id="62928.azo3917"/>
<dbReference type="InterPro" id="IPR001173">
    <property type="entry name" value="Glyco_trans_2-like"/>
</dbReference>
<protein>
    <submittedName>
        <fullName evidence="2">Glycosyltransferase</fullName>
        <ecNumber evidence="2">2.4.-.-</ecNumber>
    </submittedName>
</protein>
<dbReference type="EMBL" id="AM406670">
    <property type="protein sequence ID" value="CAL96533.1"/>
    <property type="molecule type" value="Genomic_DNA"/>
</dbReference>
<proteinExistence type="predicted"/>
<dbReference type="InterPro" id="IPR029044">
    <property type="entry name" value="Nucleotide-diphossugar_trans"/>
</dbReference>
<dbReference type="InterPro" id="IPR050256">
    <property type="entry name" value="Glycosyltransferase_2"/>
</dbReference>
<dbReference type="eggNOG" id="COG0463">
    <property type="taxonomic scope" value="Bacteria"/>
</dbReference>
<keyword evidence="3" id="KW-1185">Reference proteome</keyword>
<dbReference type="SUPFAM" id="SSF53448">
    <property type="entry name" value="Nucleotide-diphospho-sugar transferases"/>
    <property type="match status" value="1"/>
</dbReference>
<dbReference type="Gene3D" id="3.90.550.10">
    <property type="entry name" value="Spore Coat Polysaccharide Biosynthesis Protein SpsA, Chain A"/>
    <property type="match status" value="1"/>
</dbReference>
<dbReference type="KEGG" id="azo:azo3917"/>
<dbReference type="CDD" id="cd04179">
    <property type="entry name" value="DPM_DPG-synthase_like"/>
    <property type="match status" value="1"/>
</dbReference>
<feature type="domain" description="Glycosyltransferase 2-like" evidence="1">
    <location>
        <begin position="11"/>
        <end position="139"/>
    </location>
</feature>
<dbReference type="GO" id="GO:0016757">
    <property type="term" value="F:glycosyltransferase activity"/>
    <property type="evidence" value="ECO:0007669"/>
    <property type="project" value="UniProtKB-KW"/>
</dbReference>
<dbReference type="Proteomes" id="UP000002588">
    <property type="component" value="Chromosome"/>
</dbReference>
<dbReference type="PANTHER" id="PTHR48090:SF7">
    <property type="entry name" value="RFBJ PROTEIN"/>
    <property type="match status" value="1"/>
</dbReference>
<sequence>MTSLPSATHAVLIPSYNPGPKVFDTVRAARALWSPVWVVVDGSTDGTTEQLVELARTDPGLRVFVLPQNQGKGAAVLFGLDEAARAGYTHVLTMDSDGQHPAELIPRFMDTSMKTPAAMILGKPVFDASAPLLRVRGRKVSNAWANLETLWMGIGDSLYGFRVYPVEPLRRVMRGQRWMRRFDFDPEAVVRLAWRGVRPINVDAPVKYFRADEGGVSHFNYWRDNALLTWMHSRLFAGFVLRLPLLLWRRLSGRA</sequence>
<dbReference type="CAZy" id="GT2">
    <property type="family name" value="Glycosyltransferase Family 2"/>
</dbReference>
<dbReference type="EC" id="2.4.-.-" evidence="2"/>
<keyword evidence="2" id="KW-0328">Glycosyltransferase</keyword>
<accession>A1KCH7</accession>
<name>A1KCH7_AZOSB</name>
<dbReference type="HOGENOM" id="CLU_033536_7_0_4"/>
<evidence type="ECO:0000313" key="3">
    <source>
        <dbReference type="Proteomes" id="UP000002588"/>
    </source>
</evidence>
<dbReference type="RefSeq" id="WP_011767639.1">
    <property type="nucleotide sequence ID" value="NC_008702.1"/>
</dbReference>
<keyword evidence="2" id="KW-0808">Transferase</keyword>
<dbReference type="AlphaFoldDB" id="A1KCH7"/>
<gene>
    <name evidence="2" type="ordered locus">azo3917</name>
</gene>
<dbReference type="Pfam" id="PF00535">
    <property type="entry name" value="Glycos_transf_2"/>
    <property type="match status" value="1"/>
</dbReference>
<evidence type="ECO:0000259" key="1">
    <source>
        <dbReference type="Pfam" id="PF00535"/>
    </source>
</evidence>
<organism evidence="2 3">
    <name type="scientific">Azoarcus sp. (strain BH72)</name>
    <dbReference type="NCBI Taxonomy" id="418699"/>
    <lineage>
        <taxon>Bacteria</taxon>
        <taxon>Pseudomonadati</taxon>
        <taxon>Pseudomonadota</taxon>
        <taxon>Betaproteobacteria</taxon>
        <taxon>Rhodocyclales</taxon>
        <taxon>Zoogloeaceae</taxon>
        <taxon>Azoarcus</taxon>
    </lineage>
</organism>
<evidence type="ECO:0000313" key="2">
    <source>
        <dbReference type="EMBL" id="CAL96533.1"/>
    </source>
</evidence>
<reference evidence="2 3" key="1">
    <citation type="journal article" date="2006" name="Nat. Biotechnol.">
        <title>Complete genome of the mutualistic, N2-fixing grass endophyte Azoarcus sp. strain BH72.</title>
        <authorList>
            <person name="Krause A."/>
            <person name="Ramakumar A."/>
            <person name="Bartels D."/>
            <person name="Battistoni F."/>
            <person name="Bekel T."/>
            <person name="Boch J."/>
            <person name="Boehm M."/>
            <person name="Friedrich F."/>
            <person name="Hurek T."/>
            <person name="Krause L."/>
            <person name="Linke B."/>
            <person name="McHardy A.C."/>
            <person name="Sarkar A."/>
            <person name="Schneiker S."/>
            <person name="Syed A.A."/>
            <person name="Thauer R."/>
            <person name="Vorhoelter F.-J."/>
            <person name="Weidner S."/>
            <person name="Puehler A."/>
            <person name="Reinhold-Hurek B."/>
            <person name="Kaiser O."/>
            <person name="Goesmann A."/>
        </authorList>
    </citation>
    <scope>NUCLEOTIDE SEQUENCE [LARGE SCALE GENOMIC DNA]</scope>
    <source>
        <strain evidence="2 3">BH72</strain>
    </source>
</reference>
<dbReference type="PANTHER" id="PTHR48090">
    <property type="entry name" value="UNDECAPRENYL-PHOSPHATE 4-DEOXY-4-FORMAMIDO-L-ARABINOSE TRANSFERASE-RELATED"/>
    <property type="match status" value="1"/>
</dbReference>